<proteinExistence type="predicted"/>
<dbReference type="Proteomes" id="UP000306319">
    <property type="component" value="Unassembled WGS sequence"/>
</dbReference>
<comment type="caution">
    <text evidence="1">The sequence shown here is derived from an EMBL/GenBank/DDBJ whole genome shotgun (WGS) entry which is preliminary data.</text>
</comment>
<evidence type="ECO:0000313" key="1">
    <source>
        <dbReference type="EMBL" id="TGY78822.1"/>
    </source>
</evidence>
<organism evidence="1 2">
    <name type="scientific">Lepagella muris</name>
    <dbReference type="NCBI Taxonomy" id="3032870"/>
    <lineage>
        <taxon>Bacteria</taxon>
        <taxon>Pseudomonadati</taxon>
        <taxon>Bacteroidota</taxon>
        <taxon>Bacteroidia</taxon>
        <taxon>Bacteroidales</taxon>
        <taxon>Muribaculaceae</taxon>
        <taxon>Lepagella</taxon>
    </lineage>
</organism>
<accession>A0AC61RGX0</accession>
<keyword evidence="2" id="KW-1185">Reference proteome</keyword>
<dbReference type="EMBL" id="SRYB01000010">
    <property type="protein sequence ID" value="TGY78822.1"/>
    <property type="molecule type" value="Genomic_DNA"/>
</dbReference>
<name>A0AC61RGX0_9BACT</name>
<protein>
    <submittedName>
        <fullName evidence="1">DUF3575 domain-containing protein</fullName>
    </submittedName>
</protein>
<reference evidence="1" key="1">
    <citation type="submission" date="2019-04" db="EMBL/GenBank/DDBJ databases">
        <title>Microbes associate with the intestines of laboratory mice.</title>
        <authorList>
            <person name="Navarre W."/>
            <person name="Wong E."/>
            <person name="Huang K."/>
            <person name="Tropini C."/>
            <person name="Ng K."/>
            <person name="Yu B."/>
        </authorList>
    </citation>
    <scope>NUCLEOTIDE SEQUENCE</scope>
    <source>
        <strain evidence="1">NM04_E33</strain>
    </source>
</reference>
<gene>
    <name evidence="1" type="ORF">E5331_08435</name>
</gene>
<evidence type="ECO:0000313" key="2">
    <source>
        <dbReference type="Proteomes" id="UP000306319"/>
    </source>
</evidence>
<sequence>MKSILISIVLLALFLSPGAAAQQIALKTNLLYDATTTPNLGLEFGLSSKSSLNIVYGLNPWKFSTDTHGERFVKHWVVMPEYRWWTCTTMNGHFFGVHAMGGQLNVSNVSLPVPGVFFSGLNLKNAARDGRYQGIFAGAGLTYGYQYPLSKHWNIEGEIGVGYAHLWYDQYPCGDCGTKISTGDANYLGLTKLGLSIMYVF</sequence>